<dbReference type="AlphaFoldDB" id="A0A9X7HJR9"/>
<sequence length="394" mass="45636">MGLTSNQNIFLFRILLILHCVLFPVFLEKKWGRISSFQFLFFILGVWLIGNVISLFWASVRTEALRYIYYVFEACYLIFLTVYYVHDRKSYQLFSNVIIGFYIIALGLGLVEVTTGWHMSLSGSLVYETTTSHFQPTAFLFNTNDYAMFLAIFFPFVFCEIWKFHKRPWNICLAILMLILSLYLVITTYSRLGIISIILETVIICLLYLRKSSFFFIFCVVIYLVIYSFLSLEFGDKITEIIVSAFTKKGASTDDRMDLYQTAWEIIRDSNFMGVGAGNVPIKIHNYLTGHETVGNVYRAAHNFWLESMGGIGLFSFAIIAFMLFLTGLSFRLWWRNRNQMNTVQYLVPMLIVFVFCLSSVALSSIIEKRYLWLALGIAIRISCVTITKSELEN</sequence>
<protein>
    <recommendedName>
        <fullName evidence="6">O-antigen ligase-related domain-containing protein</fullName>
    </recommendedName>
</protein>
<feature type="transmembrane region" description="Helical" evidence="5">
    <location>
        <begin position="312"/>
        <end position="334"/>
    </location>
</feature>
<evidence type="ECO:0000256" key="3">
    <source>
        <dbReference type="ARBA" id="ARBA00022989"/>
    </source>
</evidence>
<feature type="transmembrane region" description="Helical" evidence="5">
    <location>
        <begin position="93"/>
        <end position="111"/>
    </location>
</feature>
<comment type="caution">
    <text evidence="7">The sequence shown here is derived from an EMBL/GenBank/DDBJ whole genome shotgun (WGS) entry which is preliminary data.</text>
</comment>
<reference evidence="7 8" key="1">
    <citation type="submission" date="2017-09" db="EMBL/GenBank/DDBJ databases">
        <title>Large-scale bioinformatics analysis of Bacillus genomes uncovers conserved roles of natural products in bacterial physiology.</title>
        <authorList>
            <consortium name="Agbiome Team Llc"/>
            <person name="Bleich R.M."/>
            <person name="Grubbs K.J."/>
            <person name="Santa Maria K.C."/>
            <person name="Allen S.E."/>
            <person name="Farag S."/>
            <person name="Shank E.A."/>
            <person name="Bowers A."/>
        </authorList>
    </citation>
    <scope>NUCLEOTIDE SEQUENCE [LARGE SCALE GENOMIC DNA]</scope>
    <source>
        <strain evidence="7 8">AFS029792</strain>
    </source>
</reference>
<dbReference type="PANTHER" id="PTHR37422">
    <property type="entry name" value="TEICHURONIC ACID BIOSYNTHESIS PROTEIN TUAE"/>
    <property type="match status" value="1"/>
</dbReference>
<dbReference type="InterPro" id="IPR007016">
    <property type="entry name" value="O-antigen_ligase-rel_domated"/>
</dbReference>
<evidence type="ECO:0000256" key="4">
    <source>
        <dbReference type="ARBA" id="ARBA00023136"/>
    </source>
</evidence>
<feature type="transmembrane region" description="Helical" evidence="5">
    <location>
        <begin position="39"/>
        <end position="60"/>
    </location>
</feature>
<dbReference type="Proteomes" id="UP000225135">
    <property type="component" value="Unassembled WGS sequence"/>
</dbReference>
<accession>A0A9X7HJR9</accession>
<evidence type="ECO:0000256" key="5">
    <source>
        <dbReference type="SAM" id="Phobius"/>
    </source>
</evidence>
<feature type="transmembrane region" description="Helical" evidence="5">
    <location>
        <begin position="6"/>
        <end position="27"/>
    </location>
</feature>
<feature type="transmembrane region" description="Helical" evidence="5">
    <location>
        <begin position="192"/>
        <end position="209"/>
    </location>
</feature>
<feature type="transmembrane region" description="Helical" evidence="5">
    <location>
        <begin position="146"/>
        <end position="162"/>
    </location>
</feature>
<dbReference type="PANTHER" id="PTHR37422:SF23">
    <property type="entry name" value="TEICHURONIC ACID BIOSYNTHESIS PROTEIN TUAE"/>
    <property type="match status" value="1"/>
</dbReference>
<evidence type="ECO:0000259" key="6">
    <source>
        <dbReference type="Pfam" id="PF04932"/>
    </source>
</evidence>
<evidence type="ECO:0000313" key="7">
    <source>
        <dbReference type="EMBL" id="PHG74569.1"/>
    </source>
</evidence>
<dbReference type="EMBL" id="NUUR01000127">
    <property type="protein sequence ID" value="PHG74569.1"/>
    <property type="molecule type" value="Genomic_DNA"/>
</dbReference>
<comment type="subcellular location">
    <subcellularLocation>
        <location evidence="1">Membrane</location>
        <topology evidence="1">Multi-pass membrane protein</topology>
    </subcellularLocation>
</comment>
<feature type="domain" description="O-antigen ligase-related" evidence="6">
    <location>
        <begin position="176"/>
        <end position="320"/>
    </location>
</feature>
<evidence type="ECO:0000256" key="2">
    <source>
        <dbReference type="ARBA" id="ARBA00022692"/>
    </source>
</evidence>
<feature type="transmembrane region" description="Helical" evidence="5">
    <location>
        <begin position="214"/>
        <end position="230"/>
    </location>
</feature>
<dbReference type="GO" id="GO:0016020">
    <property type="term" value="C:membrane"/>
    <property type="evidence" value="ECO:0007669"/>
    <property type="project" value="UniProtKB-SubCell"/>
</dbReference>
<name>A0A9X7HJR9_BACCE</name>
<organism evidence="7 8">
    <name type="scientific">Bacillus cereus</name>
    <dbReference type="NCBI Taxonomy" id="1396"/>
    <lineage>
        <taxon>Bacteria</taxon>
        <taxon>Bacillati</taxon>
        <taxon>Bacillota</taxon>
        <taxon>Bacilli</taxon>
        <taxon>Bacillales</taxon>
        <taxon>Bacillaceae</taxon>
        <taxon>Bacillus</taxon>
        <taxon>Bacillus cereus group</taxon>
    </lineage>
</organism>
<proteinExistence type="predicted"/>
<keyword evidence="3 5" id="KW-1133">Transmembrane helix</keyword>
<keyword evidence="2 5" id="KW-0812">Transmembrane</keyword>
<feature type="transmembrane region" description="Helical" evidence="5">
    <location>
        <begin position="66"/>
        <end position="86"/>
    </location>
</feature>
<feature type="transmembrane region" description="Helical" evidence="5">
    <location>
        <begin position="169"/>
        <end position="186"/>
    </location>
</feature>
<gene>
    <name evidence="7" type="ORF">COI69_29820</name>
</gene>
<feature type="transmembrane region" description="Helical" evidence="5">
    <location>
        <begin position="346"/>
        <end position="365"/>
    </location>
</feature>
<evidence type="ECO:0000313" key="8">
    <source>
        <dbReference type="Proteomes" id="UP000225135"/>
    </source>
</evidence>
<keyword evidence="4 5" id="KW-0472">Membrane</keyword>
<dbReference type="InterPro" id="IPR051533">
    <property type="entry name" value="WaaL-like"/>
</dbReference>
<dbReference type="Pfam" id="PF04932">
    <property type="entry name" value="Wzy_C"/>
    <property type="match status" value="1"/>
</dbReference>
<evidence type="ECO:0000256" key="1">
    <source>
        <dbReference type="ARBA" id="ARBA00004141"/>
    </source>
</evidence>